<feature type="domain" description="RagB/SusD" evidence="6">
    <location>
        <begin position="399"/>
        <end position="494"/>
    </location>
</feature>
<evidence type="ECO:0000256" key="3">
    <source>
        <dbReference type="ARBA" id="ARBA00022729"/>
    </source>
</evidence>
<sequence>MKMNNILKTTALLLGSSVLLSGCIKETFPESGYATSDQTAESPFAKEGLITAMPTVLITNYIDLGEHIDFGYPGIFGATDRMVGEVFPVSGNLPGGNQYYDRWQAWLYPGNSTGLAANGKMSPFFYTNYYKFIFTANEAIDIANQSEGAEEMMGIAKTFRALCYLDLARLYDALPAKAPERPAYETELEAVKGLTVPIVREDTSMEELENNPRVSREEMFKFIFEDLNTAETLLANYTPATKNLPSLAVIYGLKARAYLWLGGFTESYAEVPTGDAAYRLAAEYARKAIDASGCTIMTESQWLDPKTGFNTVNSSWMWAMIQTTDTVLNNLLSWSAHMATEAIWGYGYGAQPGISVFSYNRISSGDFRKKSFVGADRSFDAIAPYTTLTEEEFATIAPYASFKFHAANGEKRNYSTGNVTSIPMMRVEEMYLIEAEATAHYDATTGKSLLQSFMANRDPAYTVPAANDLIDEIIFQKRIEFWGEGVIFYDLKRLNIGMHNGDTGTNAPPMAQLSTDGRAPWWNCVFPLNAVQQNKALAGKNNPNPTQTVKSVK</sequence>
<comment type="similarity">
    <text evidence="2">Belongs to the SusD family.</text>
</comment>
<keyword evidence="3" id="KW-0732">Signal</keyword>
<accession>D4IPG7</accession>
<dbReference type="RefSeq" id="WP_015547639.1">
    <property type="nucleotide sequence ID" value="NC_021030.1"/>
</dbReference>
<evidence type="ECO:0000256" key="2">
    <source>
        <dbReference type="ARBA" id="ARBA00006275"/>
    </source>
</evidence>
<dbReference type="HOGENOM" id="CLU_015553_3_2_10"/>
<feature type="domain" description="SusD-like N-terminal" evidence="7">
    <location>
        <begin position="123"/>
        <end position="259"/>
    </location>
</feature>
<proteinExistence type="inferred from homology"/>
<dbReference type="GeneID" id="92757812"/>
<comment type="subcellular location">
    <subcellularLocation>
        <location evidence="1">Cell outer membrane</location>
    </subcellularLocation>
</comment>
<dbReference type="Pfam" id="PF07980">
    <property type="entry name" value="SusD_RagB"/>
    <property type="match status" value="1"/>
</dbReference>
<evidence type="ECO:0000259" key="7">
    <source>
        <dbReference type="Pfam" id="PF14322"/>
    </source>
</evidence>
<evidence type="ECO:0000313" key="9">
    <source>
        <dbReference type="Proteomes" id="UP000008794"/>
    </source>
</evidence>
<dbReference type="PROSITE" id="PS51257">
    <property type="entry name" value="PROKAR_LIPOPROTEIN"/>
    <property type="match status" value="1"/>
</dbReference>
<name>D4IPG7_9BACT</name>
<dbReference type="Pfam" id="PF14322">
    <property type="entry name" value="SusD-like_3"/>
    <property type="match status" value="1"/>
</dbReference>
<dbReference type="InterPro" id="IPR011990">
    <property type="entry name" value="TPR-like_helical_dom_sf"/>
</dbReference>
<organism evidence="8 9">
    <name type="scientific">Alistipes shahii WAL 8301</name>
    <dbReference type="NCBI Taxonomy" id="717959"/>
    <lineage>
        <taxon>Bacteria</taxon>
        <taxon>Pseudomonadati</taxon>
        <taxon>Bacteroidota</taxon>
        <taxon>Bacteroidia</taxon>
        <taxon>Bacteroidales</taxon>
        <taxon>Rikenellaceae</taxon>
        <taxon>Alistipes</taxon>
    </lineage>
</organism>
<dbReference type="InterPro" id="IPR033985">
    <property type="entry name" value="SusD-like_N"/>
</dbReference>
<reference evidence="8 9" key="1">
    <citation type="submission" date="2010-03" db="EMBL/GenBank/DDBJ databases">
        <title>The genome sequence of Alistipes shahii WAL 8301.</title>
        <authorList>
            <consortium name="metaHIT consortium -- http://www.metahit.eu/"/>
            <person name="Pajon A."/>
            <person name="Turner K."/>
            <person name="Parkhill J."/>
        </authorList>
    </citation>
    <scope>NUCLEOTIDE SEQUENCE [LARGE SCALE GENOMIC DNA]</scope>
    <source>
        <strain evidence="8 9">WAL 8301</strain>
    </source>
</reference>
<dbReference type="KEGG" id="ash:AL1_26460"/>
<evidence type="ECO:0000256" key="1">
    <source>
        <dbReference type="ARBA" id="ARBA00004442"/>
    </source>
</evidence>
<dbReference type="PATRIC" id="fig|717959.3.peg.1162"/>
<dbReference type="Gene3D" id="1.25.40.390">
    <property type="match status" value="1"/>
</dbReference>
<dbReference type="InterPro" id="IPR012944">
    <property type="entry name" value="SusD_RagB_dom"/>
</dbReference>
<keyword evidence="4" id="KW-0472">Membrane</keyword>
<keyword evidence="5" id="KW-0998">Cell outer membrane</keyword>
<evidence type="ECO:0000313" key="8">
    <source>
        <dbReference type="EMBL" id="CBK64829.1"/>
    </source>
</evidence>
<evidence type="ECO:0000259" key="6">
    <source>
        <dbReference type="Pfam" id="PF07980"/>
    </source>
</evidence>
<reference evidence="8 9" key="2">
    <citation type="submission" date="2010-03" db="EMBL/GenBank/DDBJ databases">
        <authorList>
            <person name="Pajon A."/>
        </authorList>
    </citation>
    <scope>NUCLEOTIDE SEQUENCE [LARGE SCALE GENOMIC DNA]</scope>
    <source>
        <strain evidence="8 9">WAL 8301</strain>
    </source>
</reference>
<evidence type="ECO:0000256" key="4">
    <source>
        <dbReference type="ARBA" id="ARBA00023136"/>
    </source>
</evidence>
<evidence type="ECO:0000256" key="5">
    <source>
        <dbReference type="ARBA" id="ARBA00023237"/>
    </source>
</evidence>
<protein>
    <submittedName>
        <fullName evidence="8">SusD family</fullName>
    </submittedName>
</protein>
<dbReference type="EMBL" id="FP929032">
    <property type="protein sequence ID" value="CBK64829.1"/>
    <property type="molecule type" value="Genomic_DNA"/>
</dbReference>
<dbReference type="STRING" id="717959.AL1_26460"/>
<dbReference type="Proteomes" id="UP000008794">
    <property type="component" value="Chromosome"/>
</dbReference>
<gene>
    <name evidence="8" type="ORF">AL1_26460</name>
</gene>
<keyword evidence="9" id="KW-1185">Reference proteome</keyword>
<dbReference type="AlphaFoldDB" id="D4IPG7"/>
<dbReference type="GO" id="GO:0009279">
    <property type="term" value="C:cell outer membrane"/>
    <property type="evidence" value="ECO:0007669"/>
    <property type="project" value="UniProtKB-SubCell"/>
</dbReference>
<dbReference type="SUPFAM" id="SSF48452">
    <property type="entry name" value="TPR-like"/>
    <property type="match status" value="1"/>
</dbReference>